<protein>
    <recommendedName>
        <fullName evidence="10">CRISPR-associated endonuclease Cas1</fullName>
        <ecNumber evidence="10">3.1.-.-</ecNumber>
    </recommendedName>
</protein>
<dbReference type="OrthoDB" id="9803119at2"/>
<organism evidence="11 12">
    <name type="scientific">Rubinisphaera italica</name>
    <dbReference type="NCBI Taxonomy" id="2527969"/>
    <lineage>
        <taxon>Bacteria</taxon>
        <taxon>Pseudomonadati</taxon>
        <taxon>Planctomycetota</taxon>
        <taxon>Planctomycetia</taxon>
        <taxon>Planctomycetales</taxon>
        <taxon>Planctomycetaceae</taxon>
        <taxon>Rubinisphaera</taxon>
    </lineage>
</organism>
<proteinExistence type="inferred from homology"/>
<keyword evidence="8 10" id="KW-0464">Manganese</keyword>
<evidence type="ECO:0000256" key="1">
    <source>
        <dbReference type="ARBA" id="ARBA00022722"/>
    </source>
</evidence>
<dbReference type="CDD" id="cd09634">
    <property type="entry name" value="Cas1_I-II-III"/>
    <property type="match status" value="1"/>
</dbReference>
<feature type="binding site" evidence="10">
    <location>
        <position position="193"/>
    </location>
    <ligand>
        <name>Mn(2+)</name>
        <dbReference type="ChEBI" id="CHEBI:29035"/>
    </ligand>
</feature>
<dbReference type="GO" id="GO:0043571">
    <property type="term" value="P:maintenance of CRISPR repeat elements"/>
    <property type="evidence" value="ECO:0007669"/>
    <property type="project" value="UniProtKB-UniRule"/>
</dbReference>
<dbReference type="NCBIfam" id="TIGR00287">
    <property type="entry name" value="cas1"/>
    <property type="match status" value="1"/>
</dbReference>
<accession>A0A5C5XLI3</accession>
<dbReference type="PANTHER" id="PTHR34353:SF2">
    <property type="entry name" value="CRISPR-ASSOCIATED ENDONUCLEASE CAS1 1"/>
    <property type="match status" value="1"/>
</dbReference>
<keyword evidence="12" id="KW-1185">Reference proteome</keyword>
<keyword evidence="3 10" id="KW-0255">Endonuclease</keyword>
<dbReference type="GO" id="GO:0016787">
    <property type="term" value="F:hydrolase activity"/>
    <property type="evidence" value="ECO:0007669"/>
    <property type="project" value="UniProtKB-KW"/>
</dbReference>
<feature type="binding site" evidence="10">
    <location>
        <position position="258"/>
    </location>
    <ligand>
        <name>Mn(2+)</name>
        <dbReference type="ChEBI" id="CHEBI:29035"/>
    </ligand>
</feature>
<evidence type="ECO:0000256" key="5">
    <source>
        <dbReference type="ARBA" id="ARBA00022842"/>
    </source>
</evidence>
<evidence type="ECO:0000256" key="9">
    <source>
        <dbReference type="ARBA" id="ARBA00038592"/>
    </source>
</evidence>
<comment type="similarity">
    <text evidence="10">Belongs to the CRISPR-associated endonuclease Cas1 family.</text>
</comment>
<dbReference type="GO" id="GO:0003677">
    <property type="term" value="F:DNA binding"/>
    <property type="evidence" value="ECO:0007669"/>
    <property type="project" value="UniProtKB-KW"/>
</dbReference>
<name>A0A5C5XLI3_9PLAN</name>
<evidence type="ECO:0000256" key="8">
    <source>
        <dbReference type="ARBA" id="ARBA00023211"/>
    </source>
</evidence>
<evidence type="ECO:0000313" key="12">
    <source>
        <dbReference type="Proteomes" id="UP000316095"/>
    </source>
</evidence>
<dbReference type="InterPro" id="IPR042211">
    <property type="entry name" value="CRISPR-assoc_Cas1_N"/>
</dbReference>
<dbReference type="Gene3D" id="1.20.120.920">
    <property type="entry name" value="CRISPR-associated endonuclease Cas1, C-terminal domain"/>
    <property type="match status" value="1"/>
</dbReference>
<dbReference type="EMBL" id="SJPG01000001">
    <property type="protein sequence ID" value="TWT63724.1"/>
    <property type="molecule type" value="Genomic_DNA"/>
</dbReference>
<evidence type="ECO:0000256" key="3">
    <source>
        <dbReference type="ARBA" id="ARBA00022759"/>
    </source>
</evidence>
<evidence type="ECO:0000256" key="7">
    <source>
        <dbReference type="ARBA" id="ARBA00023125"/>
    </source>
</evidence>
<dbReference type="Gene3D" id="3.100.10.20">
    <property type="entry name" value="CRISPR-associated endonuclease Cas1, N-terminal domain"/>
    <property type="match status" value="1"/>
</dbReference>
<evidence type="ECO:0000256" key="6">
    <source>
        <dbReference type="ARBA" id="ARBA00023118"/>
    </source>
</evidence>
<keyword evidence="2 10" id="KW-0479">Metal-binding</keyword>
<comment type="function">
    <text evidence="10">CRISPR (clustered regularly interspaced short palindromic repeat), is an adaptive immune system that provides protection against mobile genetic elements (viruses, transposable elements and conjugative plasmids). CRISPR clusters contain spacers, sequences complementary to antecedent mobile elements, and target invading nucleic acids. CRISPR clusters are transcribed and processed into CRISPR RNA (crRNA). Acts as a dsDNA endonuclease. Involved in the integration of spacer DNA into the CRISPR cassette.</text>
</comment>
<dbReference type="PANTHER" id="PTHR34353">
    <property type="entry name" value="CRISPR-ASSOCIATED ENDONUCLEASE CAS1 1"/>
    <property type="match status" value="1"/>
</dbReference>
<comment type="cofactor">
    <cofactor evidence="10">
        <name>Mg(2+)</name>
        <dbReference type="ChEBI" id="CHEBI:18420"/>
    </cofactor>
    <cofactor evidence="10">
        <name>Mn(2+)</name>
        <dbReference type="ChEBI" id="CHEBI:29035"/>
    </cofactor>
</comment>
<feature type="binding site" evidence="10">
    <location>
        <position position="273"/>
    </location>
    <ligand>
        <name>Mn(2+)</name>
        <dbReference type="ChEBI" id="CHEBI:29035"/>
    </ligand>
</feature>
<dbReference type="InterPro" id="IPR002729">
    <property type="entry name" value="CRISPR-assoc_Cas1"/>
</dbReference>
<dbReference type="InterPro" id="IPR042206">
    <property type="entry name" value="CRISPR-assoc_Cas1_C"/>
</dbReference>
<dbReference type="EC" id="3.1.-.-" evidence="10"/>
<evidence type="ECO:0000313" key="11">
    <source>
        <dbReference type="EMBL" id="TWT63724.1"/>
    </source>
</evidence>
<dbReference type="GO" id="GO:0046872">
    <property type="term" value="F:metal ion binding"/>
    <property type="evidence" value="ECO:0007669"/>
    <property type="project" value="UniProtKB-UniRule"/>
</dbReference>
<dbReference type="RefSeq" id="WP_146505512.1">
    <property type="nucleotide sequence ID" value="NZ_SJPG01000001.1"/>
</dbReference>
<dbReference type="Proteomes" id="UP000316095">
    <property type="component" value="Unassembled WGS sequence"/>
</dbReference>
<keyword evidence="1 10" id="KW-0540">Nuclease</keyword>
<evidence type="ECO:0000256" key="10">
    <source>
        <dbReference type="HAMAP-Rule" id="MF_01470"/>
    </source>
</evidence>
<evidence type="ECO:0000256" key="4">
    <source>
        <dbReference type="ARBA" id="ARBA00022801"/>
    </source>
</evidence>
<keyword evidence="5 10" id="KW-0460">Magnesium</keyword>
<dbReference type="InterPro" id="IPR050646">
    <property type="entry name" value="Cas1"/>
</dbReference>
<dbReference type="GO" id="GO:0051607">
    <property type="term" value="P:defense response to virus"/>
    <property type="evidence" value="ECO:0007669"/>
    <property type="project" value="UniProtKB-UniRule"/>
</dbReference>
<keyword evidence="4 10" id="KW-0378">Hydrolase</keyword>
<keyword evidence="6 10" id="KW-0051">Antiviral defense</keyword>
<comment type="subunit">
    <text evidence="9 10">Homodimer, forms a heterotetramer with a Cas2 homodimer.</text>
</comment>
<dbReference type="HAMAP" id="MF_01470">
    <property type="entry name" value="Cas1"/>
    <property type="match status" value="1"/>
</dbReference>
<evidence type="ECO:0000256" key="2">
    <source>
        <dbReference type="ARBA" id="ARBA00022723"/>
    </source>
</evidence>
<keyword evidence="7 10" id="KW-0238">DNA-binding</keyword>
<dbReference type="GO" id="GO:0004519">
    <property type="term" value="F:endonuclease activity"/>
    <property type="evidence" value="ECO:0007669"/>
    <property type="project" value="UniProtKB-UniRule"/>
</dbReference>
<comment type="caution">
    <text evidence="11">The sequence shown here is derived from an EMBL/GenBank/DDBJ whole genome shotgun (WGS) entry which is preliminary data.</text>
</comment>
<gene>
    <name evidence="11" type="primary">cas1_1</name>
    <name evidence="10" type="synonym">cas1</name>
    <name evidence="11" type="ORF">Pan54_44820</name>
</gene>
<dbReference type="AlphaFoldDB" id="A0A5C5XLI3"/>
<dbReference type="Pfam" id="PF01867">
    <property type="entry name" value="Cas_Cas1"/>
    <property type="match status" value="1"/>
</dbReference>
<reference evidence="11 12" key="1">
    <citation type="submission" date="2019-02" db="EMBL/GenBank/DDBJ databases">
        <title>Deep-cultivation of Planctomycetes and their phenomic and genomic characterization uncovers novel biology.</title>
        <authorList>
            <person name="Wiegand S."/>
            <person name="Jogler M."/>
            <person name="Boedeker C."/>
            <person name="Pinto D."/>
            <person name="Vollmers J."/>
            <person name="Rivas-Marin E."/>
            <person name="Kohn T."/>
            <person name="Peeters S.H."/>
            <person name="Heuer A."/>
            <person name="Rast P."/>
            <person name="Oberbeckmann S."/>
            <person name="Bunk B."/>
            <person name="Jeske O."/>
            <person name="Meyerdierks A."/>
            <person name="Storesund J.E."/>
            <person name="Kallscheuer N."/>
            <person name="Luecker S."/>
            <person name="Lage O.M."/>
            <person name="Pohl T."/>
            <person name="Merkel B.J."/>
            <person name="Hornburger P."/>
            <person name="Mueller R.-W."/>
            <person name="Bruemmer F."/>
            <person name="Labrenz M."/>
            <person name="Spormann A.M."/>
            <person name="Op Den Camp H."/>
            <person name="Overmann J."/>
            <person name="Amann R."/>
            <person name="Jetten M.S.M."/>
            <person name="Mascher T."/>
            <person name="Medema M.H."/>
            <person name="Devos D.P."/>
            <person name="Kaster A.-K."/>
            <person name="Ovreas L."/>
            <person name="Rohde M."/>
            <person name="Galperin M.Y."/>
            <person name="Jogler C."/>
        </authorList>
    </citation>
    <scope>NUCLEOTIDE SEQUENCE [LARGE SCALE GENOMIC DNA]</scope>
    <source>
        <strain evidence="11 12">Pan54</strain>
    </source>
</reference>
<sequence length="361" mass="40511">MIKLFAKKAHHMAGSTKAKVQKPAPIPCCEVGVLHLFGPGVVFAPNRMIEFRGTGRDAESKNRRLRLPLRGMQQVCIYGNVRVTAGAIRVLGEAGIPVAYLSADGSRFAGMLSPPHDEFRNRRYRQYLASHDREQQLKLSQTLMEAKLTTMLEIARNWQKQSRLTSNVLLSELRTSKKKLSSVSSHESLRGIEGTAARVWFRILAELLPTGWELPGRVKRPPTDPVNALLSFGYMVLLNRTLAAIQAAGLDPALGFYHEYRPGRSSLACDLMEPFRANCVDQPLLGLLARKEVTLNDFEKKEKSEAVIIKEDARKRWLGVLEATMYEGKKSQSSQLHQSIQEYIAKLPPWDGIWLERPGSP</sequence>